<proteinExistence type="predicted"/>
<reference evidence="2" key="2">
    <citation type="journal article" date="2023" name="Int. J. Mol. Sci.">
        <title>De Novo Assembly and Annotation of 11 Diverse Shrub Willow (Salix) Genomes Reveals Novel Gene Organization in Sex-Linked Regions.</title>
        <authorList>
            <person name="Hyden B."/>
            <person name="Feng K."/>
            <person name="Yates T.B."/>
            <person name="Jawdy S."/>
            <person name="Cereghino C."/>
            <person name="Smart L.B."/>
            <person name="Muchero W."/>
        </authorList>
    </citation>
    <scope>NUCLEOTIDE SEQUENCE [LARGE SCALE GENOMIC DNA]</scope>
    <source>
        <tissue evidence="2">Shoot tip</tissue>
    </source>
</reference>
<name>A0A9Q0P9X4_SALVM</name>
<evidence type="ECO:0000313" key="3">
    <source>
        <dbReference type="Proteomes" id="UP001151529"/>
    </source>
</evidence>
<reference evidence="2" key="1">
    <citation type="submission" date="2022-11" db="EMBL/GenBank/DDBJ databases">
        <authorList>
            <person name="Hyden B.L."/>
            <person name="Feng K."/>
            <person name="Yates T."/>
            <person name="Jawdy S."/>
            <person name="Smart L.B."/>
            <person name="Muchero W."/>
        </authorList>
    </citation>
    <scope>NUCLEOTIDE SEQUENCE</scope>
    <source>
        <tissue evidence="2">Shoot tip</tissue>
    </source>
</reference>
<gene>
    <name evidence="2" type="ORF">OIU85_008018</name>
</gene>
<dbReference type="AlphaFoldDB" id="A0A9Q0P9X4"/>
<organism evidence="2 3">
    <name type="scientific">Salix viminalis</name>
    <name type="common">Common osier</name>
    <name type="synonym">Basket willow</name>
    <dbReference type="NCBI Taxonomy" id="40686"/>
    <lineage>
        <taxon>Eukaryota</taxon>
        <taxon>Viridiplantae</taxon>
        <taxon>Streptophyta</taxon>
        <taxon>Embryophyta</taxon>
        <taxon>Tracheophyta</taxon>
        <taxon>Spermatophyta</taxon>
        <taxon>Magnoliopsida</taxon>
        <taxon>eudicotyledons</taxon>
        <taxon>Gunneridae</taxon>
        <taxon>Pentapetalae</taxon>
        <taxon>rosids</taxon>
        <taxon>fabids</taxon>
        <taxon>Malpighiales</taxon>
        <taxon>Salicaceae</taxon>
        <taxon>Saliceae</taxon>
        <taxon>Salix</taxon>
    </lineage>
</organism>
<protein>
    <submittedName>
        <fullName evidence="2">Uncharacterized protein</fullName>
    </submittedName>
</protein>
<accession>A0A9Q0P9X4</accession>
<dbReference type="EMBL" id="JAPFFL010000013">
    <property type="protein sequence ID" value="KAJ6684383.1"/>
    <property type="molecule type" value="Genomic_DNA"/>
</dbReference>
<comment type="caution">
    <text evidence="2">The sequence shown here is derived from an EMBL/GenBank/DDBJ whole genome shotgun (WGS) entry which is preliminary data.</text>
</comment>
<sequence length="103" mass="11104">MSPSLIFSGNNNSKKPENPPPQTAAKGAARDATSSKETFYAVPERIDTGGQREIGRDSAAAASENIYESFLMHRAHAKSKDPTIPARGCSFLACRKEIKPLVL</sequence>
<dbReference type="Proteomes" id="UP001151529">
    <property type="component" value="Chromosome 17"/>
</dbReference>
<keyword evidence="3" id="KW-1185">Reference proteome</keyword>
<evidence type="ECO:0000256" key="1">
    <source>
        <dbReference type="SAM" id="MobiDB-lite"/>
    </source>
</evidence>
<dbReference type="OrthoDB" id="10422764at2759"/>
<feature type="region of interest" description="Disordered" evidence="1">
    <location>
        <begin position="1"/>
        <end position="57"/>
    </location>
</feature>
<evidence type="ECO:0000313" key="2">
    <source>
        <dbReference type="EMBL" id="KAJ6684383.1"/>
    </source>
</evidence>